<evidence type="ECO:0000256" key="2">
    <source>
        <dbReference type="ARBA" id="ARBA00022603"/>
    </source>
</evidence>
<evidence type="ECO:0000256" key="4">
    <source>
        <dbReference type="ARBA" id="ARBA00022691"/>
    </source>
</evidence>
<name>A0ABW5WNZ7_9FLAO</name>
<dbReference type="RefSeq" id="WP_183486145.1">
    <property type="nucleotide sequence ID" value="NZ_JBHUOV010000001.1"/>
</dbReference>
<keyword evidence="1 6" id="KW-0963">Cytoplasm</keyword>
<dbReference type="HAMAP" id="MF_01872">
    <property type="entry name" value="tRNA_methyltr_YfiC"/>
    <property type="match status" value="1"/>
</dbReference>
<dbReference type="InterPro" id="IPR002052">
    <property type="entry name" value="DNA_methylase_N6_adenine_CS"/>
</dbReference>
<gene>
    <name evidence="8" type="ORF">ACFS5M_04230</name>
</gene>
<comment type="function">
    <text evidence="6">Specifically methylates the adenine in position 37 of tRNA(1)(Val) (anticodon cmo5UAC).</text>
</comment>
<organism evidence="8 9">
    <name type="scientific">Lacinutrix iliipiscaria</name>
    <dbReference type="NCBI Taxonomy" id="1230532"/>
    <lineage>
        <taxon>Bacteria</taxon>
        <taxon>Pseudomonadati</taxon>
        <taxon>Bacteroidota</taxon>
        <taxon>Flavobacteriia</taxon>
        <taxon>Flavobacteriales</taxon>
        <taxon>Flavobacteriaceae</taxon>
        <taxon>Lacinutrix</taxon>
    </lineage>
</organism>
<dbReference type="EC" id="2.1.1.223" evidence="6"/>
<evidence type="ECO:0000256" key="1">
    <source>
        <dbReference type="ARBA" id="ARBA00022490"/>
    </source>
</evidence>
<comment type="catalytic activity">
    <reaction evidence="6">
        <text>adenosine(37) in tRNA1(Val) + S-adenosyl-L-methionine = N(6)-methyladenosine(37) in tRNA1(Val) + S-adenosyl-L-homocysteine + H(+)</text>
        <dbReference type="Rhea" id="RHEA:43160"/>
        <dbReference type="Rhea" id="RHEA-COMP:10369"/>
        <dbReference type="Rhea" id="RHEA-COMP:10370"/>
        <dbReference type="ChEBI" id="CHEBI:15378"/>
        <dbReference type="ChEBI" id="CHEBI:57856"/>
        <dbReference type="ChEBI" id="CHEBI:59789"/>
        <dbReference type="ChEBI" id="CHEBI:74411"/>
        <dbReference type="ChEBI" id="CHEBI:74449"/>
        <dbReference type="EC" id="2.1.1.223"/>
    </reaction>
</comment>
<accession>A0ABW5WNZ7</accession>
<keyword evidence="3 6" id="KW-0808">Transferase</keyword>
<comment type="caution">
    <text evidence="8">The sequence shown here is derived from an EMBL/GenBank/DDBJ whole genome shotgun (WGS) entry which is preliminary data.</text>
</comment>
<evidence type="ECO:0000256" key="6">
    <source>
        <dbReference type="HAMAP-Rule" id="MF_01872"/>
    </source>
</evidence>
<evidence type="ECO:0000259" key="7">
    <source>
        <dbReference type="Pfam" id="PF05175"/>
    </source>
</evidence>
<dbReference type="InterPro" id="IPR022882">
    <property type="entry name" value="tRNA_adenine-N6_MeTrfase"/>
</dbReference>
<dbReference type="InterPro" id="IPR050210">
    <property type="entry name" value="tRNA_Adenine-N(6)_MTase"/>
</dbReference>
<dbReference type="Proteomes" id="UP001597533">
    <property type="component" value="Unassembled WGS sequence"/>
</dbReference>
<evidence type="ECO:0000256" key="5">
    <source>
        <dbReference type="ARBA" id="ARBA00022694"/>
    </source>
</evidence>
<dbReference type="GO" id="GO:0008168">
    <property type="term" value="F:methyltransferase activity"/>
    <property type="evidence" value="ECO:0007669"/>
    <property type="project" value="UniProtKB-KW"/>
</dbReference>
<dbReference type="EMBL" id="JBHUOV010000001">
    <property type="protein sequence ID" value="MFD2822865.1"/>
    <property type="molecule type" value="Genomic_DNA"/>
</dbReference>
<dbReference type="InterPro" id="IPR007848">
    <property type="entry name" value="Small_mtfrase_dom"/>
</dbReference>
<feature type="domain" description="Methyltransferase small" evidence="7">
    <location>
        <begin position="22"/>
        <end position="107"/>
    </location>
</feature>
<dbReference type="PANTHER" id="PTHR47739:SF1">
    <property type="entry name" value="TRNA1(VAL) (ADENINE(37)-N6)-METHYLTRANSFERASE"/>
    <property type="match status" value="1"/>
</dbReference>
<dbReference type="GO" id="GO:0032259">
    <property type="term" value="P:methylation"/>
    <property type="evidence" value="ECO:0007669"/>
    <property type="project" value="UniProtKB-KW"/>
</dbReference>
<reference evidence="9" key="1">
    <citation type="journal article" date="2019" name="Int. J. Syst. Evol. Microbiol.">
        <title>The Global Catalogue of Microorganisms (GCM) 10K type strain sequencing project: providing services to taxonomists for standard genome sequencing and annotation.</title>
        <authorList>
            <consortium name="The Broad Institute Genomics Platform"/>
            <consortium name="The Broad Institute Genome Sequencing Center for Infectious Disease"/>
            <person name="Wu L."/>
            <person name="Ma J."/>
        </authorList>
    </citation>
    <scope>NUCLEOTIDE SEQUENCE [LARGE SCALE GENOMIC DNA]</scope>
    <source>
        <strain evidence="9">KCTC 32141</strain>
    </source>
</reference>
<dbReference type="PROSITE" id="PS00092">
    <property type="entry name" value="N6_MTASE"/>
    <property type="match status" value="1"/>
</dbReference>
<keyword evidence="9" id="KW-1185">Reference proteome</keyword>
<dbReference type="Pfam" id="PF05175">
    <property type="entry name" value="MTS"/>
    <property type="match status" value="1"/>
</dbReference>
<dbReference type="Gene3D" id="3.40.50.150">
    <property type="entry name" value="Vaccinia Virus protein VP39"/>
    <property type="match status" value="1"/>
</dbReference>
<dbReference type="SUPFAM" id="SSF53335">
    <property type="entry name" value="S-adenosyl-L-methionine-dependent methyltransferases"/>
    <property type="match status" value="1"/>
</dbReference>
<protein>
    <recommendedName>
        <fullName evidence="6">tRNA1(Val) (adenine(37)-N6)-methyltransferase</fullName>
        <ecNumber evidence="6">2.1.1.223</ecNumber>
    </recommendedName>
    <alternativeName>
        <fullName evidence="6">tRNA m6A37 methyltransferase</fullName>
    </alternativeName>
</protein>
<sequence length="219" mass="24890">MKIGTDAVLLGAWVSLKNNPFAALDIGSGTGILGLILAQRSQAELIDAIEIDTNAYEQCVTNFENSPWADRLFCYHASLEEFVNEIDDQYNLIISNPPFYSENYKTENSKRDLARFVDALPFKHLVEGVSKLLSDDGIFSVVLPFKEEAYFISLASEVKLIPNRILHVKGSPSSEIKRSLIEFSFHKSDIKTEELIIETQRHKYTEAYINLVKDFYLKM</sequence>
<keyword evidence="2 6" id="KW-0489">Methyltransferase</keyword>
<comment type="subcellular location">
    <subcellularLocation>
        <location evidence="6">Cytoplasm</location>
    </subcellularLocation>
</comment>
<evidence type="ECO:0000313" key="9">
    <source>
        <dbReference type="Proteomes" id="UP001597533"/>
    </source>
</evidence>
<dbReference type="PANTHER" id="PTHR47739">
    <property type="entry name" value="TRNA1(VAL) (ADENINE(37)-N6)-METHYLTRANSFERASE"/>
    <property type="match status" value="1"/>
</dbReference>
<comment type="similarity">
    <text evidence="6">Belongs to the methyltransferase superfamily. tRNA (adenine-N(6)-)-methyltransferase family.</text>
</comment>
<dbReference type="InterPro" id="IPR029063">
    <property type="entry name" value="SAM-dependent_MTases_sf"/>
</dbReference>
<proteinExistence type="inferred from homology"/>
<dbReference type="CDD" id="cd02440">
    <property type="entry name" value="AdoMet_MTases"/>
    <property type="match status" value="1"/>
</dbReference>
<evidence type="ECO:0000256" key="3">
    <source>
        <dbReference type="ARBA" id="ARBA00022679"/>
    </source>
</evidence>
<keyword evidence="5 6" id="KW-0819">tRNA processing</keyword>
<keyword evidence="4 6" id="KW-0949">S-adenosyl-L-methionine</keyword>
<evidence type="ECO:0000313" key="8">
    <source>
        <dbReference type="EMBL" id="MFD2822865.1"/>
    </source>
</evidence>